<feature type="non-terminal residue" evidence="2">
    <location>
        <position position="186"/>
    </location>
</feature>
<keyword evidence="3" id="KW-1185">Reference proteome</keyword>
<sequence>MEFIEKTLNVVGDMSSLTAVSTEELRRRSLGHELKGLLLNYLLSSRQEQEVLEVKRMMEIVDKNLDSIEGEYTSVKERLSKEVEDLKTFYTGELAKPKKECDDQLGKMNENHAAEVEKLKEEAKAQGELASKLTKERDEAMAVSSGFAEEKAALEEDVNGLQIAVAAQYEEGFLFALEQMKVLFPD</sequence>
<dbReference type="EMBL" id="LXQA010134048">
    <property type="protein sequence ID" value="MCI23082.1"/>
    <property type="molecule type" value="Genomic_DNA"/>
</dbReference>
<reference evidence="2 3" key="1">
    <citation type="journal article" date="2018" name="Front. Plant Sci.">
        <title>Red Clover (Trifolium pratense) and Zigzag Clover (T. medium) - A Picture of Genomic Similarities and Differences.</title>
        <authorList>
            <person name="Dluhosova J."/>
            <person name="Istvanek J."/>
            <person name="Nedelnik J."/>
            <person name="Repkova J."/>
        </authorList>
    </citation>
    <scope>NUCLEOTIDE SEQUENCE [LARGE SCALE GENOMIC DNA]</scope>
    <source>
        <strain evidence="3">cv. 10/8</strain>
        <tissue evidence="2">Leaf</tissue>
    </source>
</reference>
<evidence type="ECO:0000256" key="1">
    <source>
        <dbReference type="SAM" id="Coils"/>
    </source>
</evidence>
<evidence type="ECO:0000313" key="2">
    <source>
        <dbReference type="EMBL" id="MCI23082.1"/>
    </source>
</evidence>
<proteinExistence type="predicted"/>
<evidence type="ECO:0000313" key="3">
    <source>
        <dbReference type="Proteomes" id="UP000265520"/>
    </source>
</evidence>
<feature type="coiled-coil region" evidence="1">
    <location>
        <begin position="109"/>
        <end position="136"/>
    </location>
</feature>
<dbReference type="AlphaFoldDB" id="A0A392QGU0"/>
<dbReference type="Proteomes" id="UP000265520">
    <property type="component" value="Unassembled WGS sequence"/>
</dbReference>
<protein>
    <submittedName>
        <fullName evidence="2">Uncharacterized protein</fullName>
    </submittedName>
</protein>
<keyword evidence="1" id="KW-0175">Coiled coil</keyword>
<organism evidence="2 3">
    <name type="scientific">Trifolium medium</name>
    <dbReference type="NCBI Taxonomy" id="97028"/>
    <lineage>
        <taxon>Eukaryota</taxon>
        <taxon>Viridiplantae</taxon>
        <taxon>Streptophyta</taxon>
        <taxon>Embryophyta</taxon>
        <taxon>Tracheophyta</taxon>
        <taxon>Spermatophyta</taxon>
        <taxon>Magnoliopsida</taxon>
        <taxon>eudicotyledons</taxon>
        <taxon>Gunneridae</taxon>
        <taxon>Pentapetalae</taxon>
        <taxon>rosids</taxon>
        <taxon>fabids</taxon>
        <taxon>Fabales</taxon>
        <taxon>Fabaceae</taxon>
        <taxon>Papilionoideae</taxon>
        <taxon>50 kb inversion clade</taxon>
        <taxon>NPAAA clade</taxon>
        <taxon>Hologalegina</taxon>
        <taxon>IRL clade</taxon>
        <taxon>Trifolieae</taxon>
        <taxon>Trifolium</taxon>
    </lineage>
</organism>
<name>A0A392QGU0_9FABA</name>
<accession>A0A392QGU0</accession>
<comment type="caution">
    <text evidence="2">The sequence shown here is derived from an EMBL/GenBank/DDBJ whole genome shotgun (WGS) entry which is preliminary data.</text>
</comment>